<name>A0A7W9B8S9_9SPHN</name>
<dbReference type="Pfam" id="PF13356">
    <property type="entry name" value="Arm-DNA-bind_3"/>
    <property type="match status" value="1"/>
</dbReference>
<evidence type="ECO:0000313" key="8">
    <source>
        <dbReference type="Proteomes" id="UP000537161"/>
    </source>
</evidence>
<dbReference type="CDD" id="cd00801">
    <property type="entry name" value="INT_P4_C"/>
    <property type="match status" value="1"/>
</dbReference>
<evidence type="ECO:0000259" key="6">
    <source>
        <dbReference type="PROSITE" id="PS51898"/>
    </source>
</evidence>
<dbReference type="AlphaFoldDB" id="A0A7W9B8S9"/>
<dbReference type="PROSITE" id="PS51898">
    <property type="entry name" value="TYR_RECOMBINASE"/>
    <property type="match status" value="1"/>
</dbReference>
<evidence type="ECO:0000313" key="7">
    <source>
        <dbReference type="EMBL" id="MBB5708320.1"/>
    </source>
</evidence>
<keyword evidence="4" id="KW-0233">DNA recombination</keyword>
<dbReference type="PANTHER" id="PTHR30629:SF2">
    <property type="entry name" value="PROPHAGE INTEGRASE INTS-RELATED"/>
    <property type="match status" value="1"/>
</dbReference>
<evidence type="ECO:0000256" key="2">
    <source>
        <dbReference type="ARBA" id="ARBA00022908"/>
    </source>
</evidence>
<dbReference type="EMBL" id="JACIJH010000016">
    <property type="protein sequence ID" value="MBB5708320.1"/>
    <property type="molecule type" value="Genomic_DNA"/>
</dbReference>
<proteinExistence type="inferred from homology"/>
<dbReference type="InterPro" id="IPR010998">
    <property type="entry name" value="Integrase_recombinase_N"/>
</dbReference>
<keyword evidence="8" id="KW-1185">Reference proteome</keyword>
<dbReference type="InterPro" id="IPR011010">
    <property type="entry name" value="DNA_brk_join_enz"/>
</dbReference>
<dbReference type="GO" id="GO:0006310">
    <property type="term" value="P:DNA recombination"/>
    <property type="evidence" value="ECO:0007669"/>
    <property type="project" value="UniProtKB-KW"/>
</dbReference>
<dbReference type="Proteomes" id="UP000537161">
    <property type="component" value="Unassembled WGS sequence"/>
</dbReference>
<protein>
    <submittedName>
        <fullName evidence="7">Integrase</fullName>
    </submittedName>
</protein>
<dbReference type="SUPFAM" id="SSF56349">
    <property type="entry name" value="DNA breaking-rejoining enzymes"/>
    <property type="match status" value="1"/>
</dbReference>
<dbReference type="InterPro" id="IPR038488">
    <property type="entry name" value="Integrase_DNA-bd_sf"/>
</dbReference>
<evidence type="ECO:0000256" key="3">
    <source>
        <dbReference type="ARBA" id="ARBA00023125"/>
    </source>
</evidence>
<dbReference type="GO" id="GO:0015074">
    <property type="term" value="P:DNA integration"/>
    <property type="evidence" value="ECO:0007669"/>
    <property type="project" value="UniProtKB-KW"/>
</dbReference>
<reference evidence="7 8" key="1">
    <citation type="submission" date="2020-08" db="EMBL/GenBank/DDBJ databases">
        <title>Genomic Encyclopedia of Type Strains, Phase IV (KMG-IV): sequencing the most valuable type-strain genomes for metagenomic binning, comparative biology and taxonomic classification.</title>
        <authorList>
            <person name="Goeker M."/>
        </authorList>
    </citation>
    <scope>NUCLEOTIDE SEQUENCE [LARGE SCALE GENOMIC DNA]</scope>
    <source>
        <strain evidence="7 8">DSM 27163</strain>
    </source>
</reference>
<sequence>MATAPKTGTTQHQSGRERLTDKRIEKLAAPAGKRVEIADTIVRELRIRVSDKGAKSWSVLYRVAGAGDNNTRGEQKRMTLGPYPLVSLEQARDKAREALDTADRGLDPAAQRDEERAQRQTRTFEVILERFVDLHVKQNTRDGRFAKERAATLDAAKAGKLVPKGPNKKLGRPPAQRLIEDHALPLWRGRLIETITRAEAHDLLDDIVTKRGEAIARELRKHLTKMFNWAADRGHIAASPLAGMRRPELGYVPRERNLSMDELRRVWDAAGDMGYPFGPMYRLLILTGQRRSEVAELELPWIDVEHRAVEIPASRYKTKRAHVYPLSAPAWAIVDALPRWNDGDCLISTTSGARPVSGFSKAKQSLDDKITERGKKQGLAPLADWTVHDVRRSVATHMARLGIPQEHIERVLGHVVQGVAGTYNKYSYLDEKRAALEKWGKLWL</sequence>
<feature type="domain" description="Tyr recombinase" evidence="6">
    <location>
        <begin position="253"/>
        <end position="437"/>
    </location>
</feature>
<dbReference type="InterPro" id="IPR013762">
    <property type="entry name" value="Integrase-like_cat_sf"/>
</dbReference>
<comment type="similarity">
    <text evidence="1">Belongs to the 'phage' integrase family.</text>
</comment>
<feature type="region of interest" description="Disordered" evidence="5">
    <location>
        <begin position="1"/>
        <end position="26"/>
    </location>
</feature>
<dbReference type="InterPro" id="IPR002104">
    <property type="entry name" value="Integrase_catalytic"/>
</dbReference>
<dbReference type="Pfam" id="PF00589">
    <property type="entry name" value="Phage_integrase"/>
    <property type="match status" value="1"/>
</dbReference>
<evidence type="ECO:0000256" key="4">
    <source>
        <dbReference type="ARBA" id="ARBA00023172"/>
    </source>
</evidence>
<comment type="caution">
    <text evidence="7">The sequence shown here is derived from an EMBL/GenBank/DDBJ whole genome shotgun (WGS) entry which is preliminary data.</text>
</comment>
<feature type="compositionally biased region" description="Basic and acidic residues" evidence="5">
    <location>
        <begin position="14"/>
        <end position="26"/>
    </location>
</feature>
<gene>
    <name evidence="7" type="ORF">FHR21_003699</name>
</gene>
<accession>A0A7W9B8S9</accession>
<dbReference type="Gene3D" id="3.30.160.390">
    <property type="entry name" value="Integrase, DNA-binding domain"/>
    <property type="match status" value="1"/>
</dbReference>
<dbReference type="Gene3D" id="1.10.443.10">
    <property type="entry name" value="Intergrase catalytic core"/>
    <property type="match status" value="1"/>
</dbReference>
<dbReference type="InterPro" id="IPR025166">
    <property type="entry name" value="Integrase_DNA_bind_dom"/>
</dbReference>
<dbReference type="Gene3D" id="1.10.150.130">
    <property type="match status" value="1"/>
</dbReference>
<dbReference type="PANTHER" id="PTHR30629">
    <property type="entry name" value="PROPHAGE INTEGRASE"/>
    <property type="match status" value="1"/>
</dbReference>
<evidence type="ECO:0000256" key="5">
    <source>
        <dbReference type="SAM" id="MobiDB-lite"/>
    </source>
</evidence>
<organism evidence="7 8">
    <name type="scientific">Sphingopyxis panaciterrulae</name>
    <dbReference type="NCBI Taxonomy" id="462372"/>
    <lineage>
        <taxon>Bacteria</taxon>
        <taxon>Pseudomonadati</taxon>
        <taxon>Pseudomonadota</taxon>
        <taxon>Alphaproteobacteria</taxon>
        <taxon>Sphingomonadales</taxon>
        <taxon>Sphingomonadaceae</taxon>
        <taxon>Sphingopyxis</taxon>
    </lineage>
</organism>
<dbReference type="InterPro" id="IPR050808">
    <property type="entry name" value="Phage_Integrase"/>
</dbReference>
<dbReference type="RefSeq" id="WP_184100938.1">
    <property type="nucleotide sequence ID" value="NZ_JACIJH010000016.1"/>
</dbReference>
<dbReference type="GO" id="GO:0003677">
    <property type="term" value="F:DNA binding"/>
    <property type="evidence" value="ECO:0007669"/>
    <property type="project" value="UniProtKB-KW"/>
</dbReference>
<keyword evidence="2" id="KW-0229">DNA integration</keyword>
<keyword evidence="3" id="KW-0238">DNA-binding</keyword>
<feature type="compositionally biased region" description="Polar residues" evidence="5">
    <location>
        <begin position="1"/>
        <end position="13"/>
    </location>
</feature>
<evidence type="ECO:0000256" key="1">
    <source>
        <dbReference type="ARBA" id="ARBA00008857"/>
    </source>
</evidence>